<protein>
    <recommendedName>
        <fullName evidence="5">Caffeic acid 3-O-methyltransferase</fullName>
    </recommendedName>
    <alternativeName>
        <fullName evidence="6">S-adenosysl-L-methionine:caffeic acid 3-O-methyltransferase</fullName>
    </alternativeName>
</protein>
<dbReference type="InterPro" id="IPR036390">
    <property type="entry name" value="WH_DNA-bd_sf"/>
</dbReference>
<comment type="similarity">
    <text evidence="4">Belongs to the class I-like SAM-binding methyltransferase superfamily. Cation-independent O-methyltransferase family. COMT subfamily.</text>
</comment>
<proteinExistence type="inferred from homology"/>
<dbReference type="FunFam" id="1.10.10.10:FF:000357">
    <property type="entry name" value="Caffeic acid 3-O-methyltransferase"/>
    <property type="match status" value="1"/>
</dbReference>
<dbReference type="Pfam" id="PF08100">
    <property type="entry name" value="Dimerisation"/>
    <property type="match status" value="1"/>
</dbReference>
<dbReference type="GO" id="GO:0009813">
    <property type="term" value="P:flavonoid biosynthetic process"/>
    <property type="evidence" value="ECO:0007669"/>
    <property type="project" value="UniProtKB-ARBA"/>
</dbReference>
<accession>A0ABD3AIZ3</accession>
<comment type="caution">
    <text evidence="10">The sequence shown here is derived from an EMBL/GenBank/DDBJ whole genome shotgun (WGS) entry which is preliminary data.</text>
</comment>
<dbReference type="Gene3D" id="1.10.10.10">
    <property type="entry name" value="Winged helix-like DNA-binding domain superfamily/Winged helix DNA-binding domain"/>
    <property type="match status" value="1"/>
</dbReference>
<evidence type="ECO:0000259" key="8">
    <source>
        <dbReference type="Pfam" id="PF00891"/>
    </source>
</evidence>
<dbReference type="InterPro" id="IPR016461">
    <property type="entry name" value="COMT-like"/>
</dbReference>
<feature type="domain" description="O-methyltransferase dimerisation" evidence="9">
    <location>
        <begin position="24"/>
        <end position="122"/>
    </location>
</feature>
<dbReference type="CDD" id="cd02440">
    <property type="entry name" value="AdoMet_MTases"/>
    <property type="match status" value="1"/>
</dbReference>
<evidence type="ECO:0000256" key="2">
    <source>
        <dbReference type="ARBA" id="ARBA00022679"/>
    </source>
</evidence>
<evidence type="ECO:0000256" key="6">
    <source>
        <dbReference type="ARBA" id="ARBA00075404"/>
    </source>
</evidence>
<gene>
    <name evidence="10" type="ORF">ACH5RR_010441</name>
</gene>
<evidence type="ECO:0000313" key="11">
    <source>
        <dbReference type="Proteomes" id="UP001630127"/>
    </source>
</evidence>
<dbReference type="PROSITE" id="PS51683">
    <property type="entry name" value="SAM_OMT_II"/>
    <property type="match status" value="1"/>
</dbReference>
<dbReference type="InterPro" id="IPR012967">
    <property type="entry name" value="COMT_dimerisation"/>
</dbReference>
<feature type="domain" description="O-methyltransferase C-terminal" evidence="8">
    <location>
        <begin position="145"/>
        <end position="349"/>
    </location>
</feature>
<keyword evidence="2" id="KW-0808">Transferase</keyword>
<keyword evidence="11" id="KW-1185">Reference proteome</keyword>
<dbReference type="GO" id="GO:0008757">
    <property type="term" value="F:S-adenosylmethionine-dependent methyltransferase activity"/>
    <property type="evidence" value="ECO:0007669"/>
    <property type="project" value="UniProtKB-ARBA"/>
</dbReference>
<dbReference type="Proteomes" id="UP001630127">
    <property type="component" value="Unassembled WGS sequence"/>
</dbReference>
<evidence type="ECO:0000256" key="4">
    <source>
        <dbReference type="ARBA" id="ARBA00034481"/>
    </source>
</evidence>
<dbReference type="PANTHER" id="PTHR11746">
    <property type="entry name" value="O-METHYLTRANSFERASE"/>
    <property type="match status" value="1"/>
</dbReference>
<organism evidence="10 11">
    <name type="scientific">Cinchona calisaya</name>
    <dbReference type="NCBI Taxonomy" id="153742"/>
    <lineage>
        <taxon>Eukaryota</taxon>
        <taxon>Viridiplantae</taxon>
        <taxon>Streptophyta</taxon>
        <taxon>Embryophyta</taxon>
        <taxon>Tracheophyta</taxon>
        <taxon>Spermatophyta</taxon>
        <taxon>Magnoliopsida</taxon>
        <taxon>eudicotyledons</taxon>
        <taxon>Gunneridae</taxon>
        <taxon>Pentapetalae</taxon>
        <taxon>asterids</taxon>
        <taxon>lamiids</taxon>
        <taxon>Gentianales</taxon>
        <taxon>Rubiaceae</taxon>
        <taxon>Cinchonoideae</taxon>
        <taxon>Cinchoneae</taxon>
        <taxon>Cinchona</taxon>
    </lineage>
</organism>
<evidence type="ECO:0000256" key="7">
    <source>
        <dbReference type="PIRSR" id="PIRSR005739-1"/>
    </source>
</evidence>
<dbReference type="InterPro" id="IPR001077">
    <property type="entry name" value="COMT_C"/>
</dbReference>
<dbReference type="Gene3D" id="3.40.50.150">
    <property type="entry name" value="Vaccinia Virus protein VP39"/>
    <property type="match status" value="1"/>
</dbReference>
<dbReference type="FunFam" id="3.40.50.150:FF:000061">
    <property type="entry name" value="Caffeic acid O-methyltransferase"/>
    <property type="match status" value="1"/>
</dbReference>
<name>A0ABD3AIZ3_9GENT</name>
<dbReference type="SUPFAM" id="SSF46785">
    <property type="entry name" value="Winged helix' DNA-binding domain"/>
    <property type="match status" value="1"/>
</dbReference>
<dbReference type="PIRSF" id="PIRSF005739">
    <property type="entry name" value="O-mtase"/>
    <property type="match status" value="1"/>
</dbReference>
<dbReference type="EMBL" id="JBJUIK010000004">
    <property type="protein sequence ID" value="KAL3531119.1"/>
    <property type="molecule type" value="Genomic_DNA"/>
</dbReference>
<dbReference type="SUPFAM" id="SSF53335">
    <property type="entry name" value="S-adenosyl-L-methionine-dependent methyltransferases"/>
    <property type="match status" value="1"/>
</dbReference>
<dbReference type="Pfam" id="PF00891">
    <property type="entry name" value="Methyltransf_2"/>
    <property type="match status" value="1"/>
</dbReference>
<keyword evidence="1" id="KW-0489">Methyltransferase</keyword>
<reference evidence="10 11" key="1">
    <citation type="submission" date="2024-11" db="EMBL/GenBank/DDBJ databases">
        <title>A near-complete genome assembly of Cinchona calisaya.</title>
        <authorList>
            <person name="Lian D.C."/>
            <person name="Zhao X.W."/>
            <person name="Wei L."/>
        </authorList>
    </citation>
    <scope>NUCLEOTIDE SEQUENCE [LARGE SCALE GENOMIC DNA]</scope>
    <source>
        <tissue evidence="10">Nenye</tissue>
    </source>
</reference>
<dbReference type="AlphaFoldDB" id="A0ABD3AIZ3"/>
<keyword evidence="3" id="KW-0949">S-adenosyl-L-methionine</keyword>
<dbReference type="InterPro" id="IPR029063">
    <property type="entry name" value="SAM-dependent_MTases_sf"/>
</dbReference>
<evidence type="ECO:0000256" key="5">
    <source>
        <dbReference type="ARBA" id="ARBA00070001"/>
    </source>
</evidence>
<evidence type="ECO:0000313" key="10">
    <source>
        <dbReference type="EMBL" id="KAL3531119.1"/>
    </source>
</evidence>
<evidence type="ECO:0000256" key="3">
    <source>
        <dbReference type="ARBA" id="ARBA00022691"/>
    </source>
</evidence>
<feature type="active site" description="Proton acceptor" evidence="7">
    <location>
        <position position="274"/>
    </location>
</feature>
<evidence type="ECO:0000259" key="9">
    <source>
        <dbReference type="Pfam" id="PF08100"/>
    </source>
</evidence>
<evidence type="ECO:0000256" key="1">
    <source>
        <dbReference type="ARBA" id="ARBA00022603"/>
    </source>
</evidence>
<dbReference type="InterPro" id="IPR036388">
    <property type="entry name" value="WH-like_DNA-bd_sf"/>
</dbReference>
<sequence length="369" mass="41021">MGSIKNLKINNVYNEEEEDFLRVMQLPSGLILPMVLKTAIELDMFEIIAKAGPDAQLSATEIASNLSTQNQEAPVMIDRMLRFLASNSFLTCTSSLVVPQDQDGNNLKRLYSLAPMCKKFIKNEDGVSLAQLLLLPVDKVIMESWFHLKDAILEGGIPFNRAHGMHAFAYPAIDSRFNEVFNRGMYNHTLIAMKRLLEVYEGFDGVKEVVDVGGGLGATLACIISKYPNIQGINFDLPHVIDNAPARPGVEHVGGDMFESVPKGEVILMKWILHDWSDGHCQKLLENCFKASPDHGKVILVEAVLPETPDPDLLSKVGFQSDMSMMAINPGGKERTEKEFEALAKEAGFTAIKLMCRAYSDWVIELYKN</sequence>
<dbReference type="GO" id="GO:0032259">
    <property type="term" value="P:methylation"/>
    <property type="evidence" value="ECO:0007669"/>
    <property type="project" value="UniProtKB-KW"/>
</dbReference>